<dbReference type="EMBL" id="JADDUC010000239">
    <property type="protein sequence ID" value="KAG0115139.1"/>
    <property type="molecule type" value="Genomic_DNA"/>
</dbReference>
<gene>
    <name evidence="3" type="ORF">IHE44_0006825</name>
    <name evidence="2" type="ORF">IHE44_006696</name>
</gene>
<dbReference type="GO" id="GO:0008253">
    <property type="term" value="F:5'-nucleotidase activity"/>
    <property type="evidence" value="ECO:0007669"/>
    <property type="project" value="InterPro"/>
</dbReference>
<dbReference type="GO" id="GO:0005739">
    <property type="term" value="C:mitochondrion"/>
    <property type="evidence" value="ECO:0007669"/>
    <property type="project" value="TreeGrafter"/>
</dbReference>
<evidence type="ECO:0000313" key="3">
    <source>
        <dbReference type="EMBL" id="KAI1232369.1"/>
    </source>
</evidence>
<dbReference type="InterPro" id="IPR023214">
    <property type="entry name" value="HAD_sf"/>
</dbReference>
<dbReference type="PANTHER" id="PTHR16504">
    <property type="entry name" value="5'(3')-DEOXYRIBONUCLEOTIDASE"/>
    <property type="match status" value="1"/>
</dbReference>
<dbReference type="EMBL" id="JADDUC020000022">
    <property type="protein sequence ID" value="KAI1232369.1"/>
    <property type="molecule type" value="Genomic_DNA"/>
</dbReference>
<dbReference type="SUPFAM" id="SSF56784">
    <property type="entry name" value="HAD-like"/>
    <property type="match status" value="1"/>
</dbReference>
<name>A0A835NI21_9PASS</name>
<feature type="non-terminal residue" evidence="2">
    <location>
        <position position="1"/>
    </location>
</feature>
<evidence type="ECO:0000256" key="1">
    <source>
        <dbReference type="PIRSR" id="PIRSR610708-1"/>
    </source>
</evidence>
<dbReference type="Gene3D" id="1.10.40.40">
    <property type="entry name" value="Deoxyribonucleotidase, domain 2"/>
    <property type="match status" value="1"/>
</dbReference>
<sequence length="292" mass="33299">RVPSRERCEPGFGIGMGSAAAPLRVLLDMDGVLADFEGAVLRGFHARFPLEPRVELAERRGFSVREQYRSLREELAAKVASVYESPGFFLDLDPIPGALEAVQEMFHMQDTEVFICTSPLRKYEHCIVEKYKWVEKHLGPEFVERIILTRDKTVVAADLLFDDKDTIQGAEPNPSWEHILFTCCHNRHVQLPAPRRRLHSWADDWKAILESKRRQKMDARLLRRLLAESEKRSMHSTTGSAVVCARDRGVVRNISVVTADTTVSSLELDRQLMMGSTPLASRMINFTKKLIR</sequence>
<dbReference type="Proteomes" id="UP000618051">
    <property type="component" value="Unassembled WGS sequence"/>
</dbReference>
<evidence type="ECO:0000313" key="2">
    <source>
        <dbReference type="EMBL" id="KAG0115139.1"/>
    </source>
</evidence>
<dbReference type="OrthoDB" id="10248475at2759"/>
<accession>A0A835NI21</accession>
<feature type="active site" description="Proton donor" evidence="1">
    <location>
        <position position="30"/>
    </location>
</feature>
<proteinExistence type="predicted"/>
<dbReference type="FunFam" id="3.40.50.1000:FF:000133">
    <property type="entry name" value="5'(3')-deoxyribonucleotidase, cytosolic type"/>
    <property type="match status" value="1"/>
</dbReference>
<dbReference type="SFLD" id="SFLDS00003">
    <property type="entry name" value="Haloacid_Dehalogenase"/>
    <property type="match status" value="1"/>
</dbReference>
<dbReference type="SFLD" id="SFLDG01145">
    <property type="entry name" value="C1.2.1"/>
    <property type="match status" value="1"/>
</dbReference>
<reference evidence="3" key="3">
    <citation type="submission" date="2022-01" db="EMBL/GenBank/DDBJ databases">
        <authorList>
            <person name="Rubenstein D.R."/>
        </authorList>
    </citation>
    <scope>NUCLEOTIDE SEQUENCE</scope>
    <source>
        <strain evidence="3">SS15</strain>
        <tissue evidence="3">Liver</tissue>
    </source>
</reference>
<comment type="caution">
    <text evidence="2">The sequence shown here is derived from an EMBL/GenBank/DDBJ whole genome shotgun (WGS) entry which is preliminary data.</text>
</comment>
<dbReference type="SFLD" id="SFLDG01126">
    <property type="entry name" value="C1.2:_Nucleotidase_Like"/>
    <property type="match status" value="1"/>
</dbReference>
<dbReference type="Gene3D" id="3.40.50.1000">
    <property type="entry name" value="HAD superfamily/HAD-like"/>
    <property type="match status" value="1"/>
</dbReference>
<dbReference type="CDD" id="cd02587">
    <property type="entry name" value="HAD_5-3dNT"/>
    <property type="match status" value="1"/>
</dbReference>
<dbReference type="InterPro" id="IPR010708">
    <property type="entry name" value="5'(3')-deoxyribonucleotidase"/>
</dbReference>
<reference evidence="3 4" key="2">
    <citation type="journal article" date="2021" name="J. Hered.">
        <title>Feather Gene Expression Elucidates the Developmental Basis of Plumage Iridescence in African Starlings.</title>
        <authorList>
            <person name="Rubenstein D.R."/>
            <person name="Corvelo A."/>
            <person name="MacManes M.D."/>
            <person name="Maia R."/>
            <person name="Narzisi G."/>
            <person name="Rousaki A."/>
            <person name="Vandenabeele P."/>
            <person name="Shawkey M.D."/>
            <person name="Solomon J."/>
        </authorList>
    </citation>
    <scope>NUCLEOTIDE SEQUENCE [LARGE SCALE GENOMIC DNA]</scope>
    <source>
        <strain evidence="3">SS15</strain>
    </source>
</reference>
<organism evidence="2">
    <name type="scientific">Lamprotornis superbus</name>
    <dbReference type="NCBI Taxonomy" id="245042"/>
    <lineage>
        <taxon>Eukaryota</taxon>
        <taxon>Metazoa</taxon>
        <taxon>Chordata</taxon>
        <taxon>Craniata</taxon>
        <taxon>Vertebrata</taxon>
        <taxon>Euteleostomi</taxon>
        <taxon>Archelosauria</taxon>
        <taxon>Archosauria</taxon>
        <taxon>Dinosauria</taxon>
        <taxon>Saurischia</taxon>
        <taxon>Theropoda</taxon>
        <taxon>Coelurosauria</taxon>
        <taxon>Aves</taxon>
        <taxon>Neognathae</taxon>
        <taxon>Neoaves</taxon>
        <taxon>Telluraves</taxon>
        <taxon>Australaves</taxon>
        <taxon>Passeriformes</taxon>
        <taxon>Sturnidae</taxon>
        <taxon>Lamprotornis</taxon>
    </lineage>
</organism>
<evidence type="ECO:0000313" key="4">
    <source>
        <dbReference type="Proteomes" id="UP000618051"/>
    </source>
</evidence>
<keyword evidence="4" id="KW-1185">Reference proteome</keyword>
<dbReference type="AlphaFoldDB" id="A0A835NI21"/>
<reference evidence="2" key="1">
    <citation type="submission" date="2020-10" db="EMBL/GenBank/DDBJ databases">
        <title>Feather gene expression reveals the developmental basis of iridescence in African starlings.</title>
        <authorList>
            <person name="Rubenstein D.R."/>
        </authorList>
    </citation>
    <scope>NUCLEOTIDE SEQUENCE</scope>
    <source>
        <strain evidence="2">SS15</strain>
        <tissue evidence="2">Liver</tissue>
    </source>
</reference>
<dbReference type="InterPro" id="IPR036412">
    <property type="entry name" value="HAD-like_sf"/>
</dbReference>
<feature type="active site" description="Nucleophile" evidence="1">
    <location>
        <position position="28"/>
    </location>
</feature>
<dbReference type="Pfam" id="PF06941">
    <property type="entry name" value="NT5C"/>
    <property type="match status" value="1"/>
</dbReference>
<dbReference type="PANTHER" id="PTHR16504:SF5">
    <property type="entry name" value="5'(3')-DEOXYRIBONUCLEOTIDASE, CYTOSOLIC TYPE"/>
    <property type="match status" value="1"/>
</dbReference>
<dbReference type="GO" id="GO:0009223">
    <property type="term" value="P:pyrimidine deoxyribonucleotide catabolic process"/>
    <property type="evidence" value="ECO:0007669"/>
    <property type="project" value="TreeGrafter"/>
</dbReference>
<protein>
    <submittedName>
        <fullName evidence="2">5'(3')-deoxyribonucleotidase</fullName>
    </submittedName>
</protein>